<dbReference type="EMBL" id="PP511791">
    <property type="protein sequence ID" value="XCD07526.1"/>
    <property type="molecule type" value="Genomic_DNA"/>
</dbReference>
<accession>A0AAU8B7E7</accession>
<evidence type="ECO:0008006" key="2">
    <source>
        <dbReference type="Google" id="ProtNLM"/>
    </source>
</evidence>
<proteinExistence type="predicted"/>
<name>A0AAU8B7E7_9CAUD</name>
<organism evidence="1">
    <name type="scientific">Dulem virus 39</name>
    <dbReference type="NCBI Taxonomy" id="3145757"/>
    <lineage>
        <taxon>Viruses</taxon>
        <taxon>Duplodnaviria</taxon>
        <taxon>Heunggongvirae</taxon>
        <taxon>Uroviricota</taxon>
        <taxon>Caudoviricetes</taxon>
    </lineage>
</organism>
<sequence>MSQNKTGGQHCSHGLTGTKIYRIYHHMKDRCYRKTDKAYSHYGGRGITICDEWLGKDGVKNFNEWAYENGYSDDLSIERKDVNGNYCPENCCWIPIEKQAANRTNQNIITYRGETHHLTEWSTIIGIPQDTLWRRIFRFGWSVEKAFSKPVQKQIKDRICSVPGCGKPHKAKGYCDKHYQRFKIYGTPYLKKERTSQ</sequence>
<evidence type="ECO:0000313" key="1">
    <source>
        <dbReference type="EMBL" id="XCD07526.1"/>
    </source>
</evidence>
<protein>
    <recommendedName>
        <fullName evidence="2">HNH endonuclease</fullName>
    </recommendedName>
</protein>
<reference evidence="1" key="1">
    <citation type="submission" date="2024-03" db="EMBL/GenBank/DDBJ databases">
        <title>Diverse circular DNA viruses in blood, oral, and fecal samples of captive lemurs.</title>
        <authorList>
            <person name="Paietta E.N."/>
            <person name="Kraberger S."/>
            <person name="Lund M.C."/>
            <person name="Custer J.M."/>
            <person name="Vargas K.M."/>
            <person name="Ehmke E.E."/>
            <person name="Yoder A.D."/>
            <person name="Varsani A."/>
        </authorList>
    </citation>
    <scope>NUCLEOTIDE SEQUENCE</scope>
    <source>
        <strain evidence="1">Duke_28FS_1</strain>
    </source>
</reference>